<proteinExistence type="predicted"/>
<protein>
    <submittedName>
        <fullName evidence="2">Heat shock protein 70</fullName>
    </submittedName>
</protein>
<evidence type="ECO:0000313" key="1">
    <source>
        <dbReference type="Proteomes" id="UP000887579"/>
    </source>
</evidence>
<accession>A0AC34F6E8</accession>
<reference evidence="2" key="1">
    <citation type="submission" date="2022-11" db="UniProtKB">
        <authorList>
            <consortium name="WormBaseParasite"/>
        </authorList>
    </citation>
    <scope>IDENTIFICATION</scope>
</reference>
<evidence type="ECO:0000313" key="2">
    <source>
        <dbReference type="WBParaSite" id="ES5_v2.g12680.t1"/>
    </source>
</evidence>
<dbReference type="Proteomes" id="UP000887579">
    <property type="component" value="Unplaced"/>
</dbReference>
<name>A0AC34F6E8_9BILA</name>
<sequence>MLYCKVKDKENLIPESGNCDNGFFQNSQTLYHVGIYPDEKCAFIYNIVTDEIICIYTSLEHPFFSDPITTIEGFPGMDKYHPEDTFELIKEKIQGGFGNVCVVLKYMKSGLEFGFKKVEFIDPYIGIYLHAAFYSTYIPKNNDLIWITEKSGYHVWEKIDGKANYIGFTKTDITKKKNLTKMLKTEKLPNAILFDSNKFIEFNDLFLHHEIAAFKFENDPIKFPDLFFKYFQFQCFFVKGALIHARLMENDPLLNDYAVIRTLNRYIEIELNDKVIKTIDKTQTLPFSYSIKLSKNGNKLKIVEYSYYADNGKVYDEPTEYNNILYTIKFDENKMLNVSYKPLLLSDNSEATENFIQEYYQNELLSNPNFTIQPYEINLNQQYFNPTNQNFIDLTKIDAVGIDYGTTKCCAAVYRRNGVESLALDNASRILPSYVSFDEENIKCGEVVVQRLRNHSKSTIFDAKRLLGKRLEELKIDKSWEFDFDNEQQKLQIIVDGFGGGKVQKYPEDVSASLLKHIKIKAEEFQGKLLSEAVITIPVAFNEAQKDAIFASALLAGWQKIHLLFEPTAAAIAYFRDKPIPNDSTLLLFDLGGGTLDVCILKISKNVMNIICENGDPNFGGRDFDNILVDFFENKMKEDFGIIVQNEKRHKLLLECQKLKHALSVDNEYRLIVLNLSIFSFDVSDFDIDNNEFIEITRQNFEDLSLELLTKIQDCINAALNKAQCSADQMDLVLYVGGGCRMPMIKKFLKDIFPQSQHCCEEHPDEVVAIGAAYYAFYLQAEEAKNRYKNKLTKFFYENFYYRNDKERMSFIFLFGFLPTAGIIILIEKVFNINTHILSL</sequence>
<dbReference type="WBParaSite" id="ES5_v2.g12680.t1">
    <property type="protein sequence ID" value="ES5_v2.g12680.t1"/>
    <property type="gene ID" value="ES5_v2.g12680"/>
</dbReference>
<organism evidence="1 2">
    <name type="scientific">Panagrolaimus sp. ES5</name>
    <dbReference type="NCBI Taxonomy" id="591445"/>
    <lineage>
        <taxon>Eukaryota</taxon>
        <taxon>Metazoa</taxon>
        <taxon>Ecdysozoa</taxon>
        <taxon>Nematoda</taxon>
        <taxon>Chromadorea</taxon>
        <taxon>Rhabditida</taxon>
        <taxon>Tylenchina</taxon>
        <taxon>Panagrolaimomorpha</taxon>
        <taxon>Panagrolaimoidea</taxon>
        <taxon>Panagrolaimidae</taxon>
        <taxon>Panagrolaimus</taxon>
    </lineage>
</organism>